<comment type="function">
    <text evidence="7">With S5 and S12 plays an important role in translational accuracy.</text>
</comment>
<comment type="subunit">
    <text evidence="7">Part of the 30S ribosomal subunit. Contacts protein S5. The interaction surface between S4 and S5 is involved in control of translational fidelity.</text>
</comment>
<evidence type="ECO:0000259" key="9">
    <source>
        <dbReference type="SMART" id="SM00363"/>
    </source>
</evidence>
<comment type="similarity">
    <text evidence="1 7 8">Belongs to the universal ribosomal protein uS4 family.</text>
</comment>
<dbReference type="NCBIfam" id="TIGR01017">
    <property type="entry name" value="rpsD_bact"/>
    <property type="match status" value="1"/>
</dbReference>
<keyword evidence="5 7" id="KW-0687">Ribonucleoprotein</keyword>
<evidence type="ECO:0000256" key="4">
    <source>
        <dbReference type="ARBA" id="ARBA00022980"/>
    </source>
</evidence>
<feature type="domain" description="RNA-binding S4" evidence="9">
    <location>
        <begin position="93"/>
        <end position="157"/>
    </location>
</feature>
<comment type="function">
    <text evidence="7">One of the primary rRNA binding proteins, it binds directly to 16S rRNA where it nucleates assembly of the body of the 30S subunit.</text>
</comment>
<dbReference type="PANTHER" id="PTHR11831:SF4">
    <property type="entry name" value="SMALL RIBOSOMAL SUBUNIT PROTEIN US4M"/>
    <property type="match status" value="1"/>
</dbReference>
<protein>
    <recommendedName>
        <fullName evidence="6 7">Small ribosomal subunit protein uS4</fullName>
    </recommendedName>
</protein>
<evidence type="ECO:0000256" key="5">
    <source>
        <dbReference type="ARBA" id="ARBA00023274"/>
    </source>
</evidence>
<dbReference type="Proteomes" id="UP000663505">
    <property type="component" value="Chromosome"/>
</dbReference>
<keyword evidence="2 7" id="KW-0699">rRNA-binding</keyword>
<dbReference type="Gene3D" id="1.10.1050.10">
    <property type="entry name" value="Ribosomal Protein S4 Delta 41, Chain A, domain 1"/>
    <property type="match status" value="1"/>
</dbReference>
<dbReference type="EMBL" id="CP071182">
    <property type="protein sequence ID" value="QSO46659.1"/>
    <property type="molecule type" value="Genomic_DNA"/>
</dbReference>
<evidence type="ECO:0000313" key="12">
    <source>
        <dbReference type="Proteomes" id="UP000663505"/>
    </source>
</evidence>
<dbReference type="AlphaFoldDB" id="A0A9X7VX60"/>
<dbReference type="FunFam" id="3.10.290.10:FF:000001">
    <property type="entry name" value="30S ribosomal protein S4"/>
    <property type="match status" value="1"/>
</dbReference>
<dbReference type="PROSITE" id="PS00632">
    <property type="entry name" value="RIBOSOMAL_S4"/>
    <property type="match status" value="1"/>
</dbReference>
<keyword evidence="12" id="KW-1185">Reference proteome</keyword>
<dbReference type="InterPro" id="IPR022801">
    <property type="entry name" value="Ribosomal_uS4"/>
</dbReference>
<dbReference type="InterPro" id="IPR036986">
    <property type="entry name" value="S4_RNA-bd_sf"/>
</dbReference>
<evidence type="ECO:0000256" key="3">
    <source>
        <dbReference type="ARBA" id="ARBA00022884"/>
    </source>
</evidence>
<accession>A0A9X7VX60</accession>
<dbReference type="InterPro" id="IPR002942">
    <property type="entry name" value="S4_RNA-bd"/>
</dbReference>
<evidence type="ECO:0000313" key="11">
    <source>
        <dbReference type="EMBL" id="QSO46659.1"/>
    </source>
</evidence>
<dbReference type="PANTHER" id="PTHR11831">
    <property type="entry name" value="30S 40S RIBOSOMAL PROTEIN"/>
    <property type="match status" value="1"/>
</dbReference>
<evidence type="ECO:0000259" key="10">
    <source>
        <dbReference type="SMART" id="SM01390"/>
    </source>
</evidence>
<dbReference type="SUPFAM" id="SSF55174">
    <property type="entry name" value="Alpha-L RNA-binding motif"/>
    <property type="match status" value="1"/>
</dbReference>
<dbReference type="SMART" id="SM01390">
    <property type="entry name" value="Ribosomal_S4"/>
    <property type="match status" value="1"/>
</dbReference>
<dbReference type="GO" id="GO:0042274">
    <property type="term" value="P:ribosomal small subunit biogenesis"/>
    <property type="evidence" value="ECO:0007669"/>
    <property type="project" value="TreeGrafter"/>
</dbReference>
<dbReference type="GO" id="GO:0003735">
    <property type="term" value="F:structural constituent of ribosome"/>
    <property type="evidence" value="ECO:0007669"/>
    <property type="project" value="InterPro"/>
</dbReference>
<dbReference type="NCBIfam" id="NF003717">
    <property type="entry name" value="PRK05327.1"/>
    <property type="match status" value="1"/>
</dbReference>
<feature type="domain" description="Small ribosomal subunit protein uS4 N-terminal" evidence="10">
    <location>
        <begin position="3"/>
        <end position="92"/>
    </location>
</feature>
<dbReference type="CDD" id="cd00165">
    <property type="entry name" value="S4"/>
    <property type="match status" value="1"/>
</dbReference>
<evidence type="ECO:0000256" key="1">
    <source>
        <dbReference type="ARBA" id="ARBA00007465"/>
    </source>
</evidence>
<dbReference type="GO" id="GO:0006412">
    <property type="term" value="P:translation"/>
    <property type="evidence" value="ECO:0007669"/>
    <property type="project" value="UniProtKB-UniRule"/>
</dbReference>
<organism evidence="11 12">
    <name type="scientific">Alicyclobacillus mengziensis</name>
    <dbReference type="NCBI Taxonomy" id="2931921"/>
    <lineage>
        <taxon>Bacteria</taxon>
        <taxon>Bacillati</taxon>
        <taxon>Bacillota</taxon>
        <taxon>Bacilli</taxon>
        <taxon>Bacillales</taxon>
        <taxon>Alicyclobacillaceae</taxon>
        <taxon>Alicyclobacillus</taxon>
    </lineage>
</organism>
<dbReference type="Gene3D" id="3.10.290.10">
    <property type="entry name" value="RNA-binding S4 domain"/>
    <property type="match status" value="1"/>
</dbReference>
<reference evidence="11 12" key="1">
    <citation type="submission" date="2021-02" db="EMBL/GenBank/DDBJ databases">
        <title>Alicyclobacillus curvatus sp. nov. and Alicyclobacillus mengziensis sp. nov., two acidophilic bacteria isolated from acid mine drainage.</title>
        <authorList>
            <person name="Huang Y."/>
        </authorList>
    </citation>
    <scope>NUCLEOTIDE SEQUENCE [LARGE SCALE GENOMIC DNA]</scope>
    <source>
        <strain evidence="11 12">S30H14</strain>
    </source>
</reference>
<dbReference type="Pfam" id="PF00163">
    <property type="entry name" value="Ribosomal_S4"/>
    <property type="match status" value="1"/>
</dbReference>
<name>A0A9X7VX60_9BACL</name>
<evidence type="ECO:0000256" key="2">
    <source>
        <dbReference type="ARBA" id="ARBA00022730"/>
    </source>
</evidence>
<gene>
    <name evidence="7 11" type="primary">rpsD</name>
    <name evidence="11" type="ORF">JZ786_19765</name>
</gene>
<proteinExistence type="inferred from homology"/>
<dbReference type="InterPro" id="IPR005709">
    <property type="entry name" value="Ribosomal_uS4_bac-type"/>
</dbReference>
<dbReference type="InterPro" id="IPR001912">
    <property type="entry name" value="Ribosomal_uS4_N"/>
</dbReference>
<dbReference type="InterPro" id="IPR018079">
    <property type="entry name" value="Ribosomal_uS4_CS"/>
</dbReference>
<dbReference type="SMART" id="SM00363">
    <property type="entry name" value="S4"/>
    <property type="match status" value="1"/>
</dbReference>
<dbReference type="GO" id="GO:0019843">
    <property type="term" value="F:rRNA binding"/>
    <property type="evidence" value="ECO:0007669"/>
    <property type="project" value="UniProtKB-UniRule"/>
</dbReference>
<keyword evidence="3 7" id="KW-0694">RNA-binding</keyword>
<sequence>MMSHSHSHHTMCRRAGVPLCGSARCPGLKRPYPGGQHGRKSHRQTNYGMQLFEKQKLKFIYGVQERQFRRYYEEAVRNTQTPTGTALLQRLETRLDNIVYRLGYARSIHAARQLVVHGHITVDGHSIDRPSYRVRIGSVIQLTNKAREFRVTRDSLDDERRIPAYLTFDVGAATGALLRVPDDSEIPVDVDTTLVVEYCAHA</sequence>
<keyword evidence="4 7" id="KW-0689">Ribosomal protein</keyword>
<dbReference type="PROSITE" id="PS50889">
    <property type="entry name" value="S4"/>
    <property type="match status" value="1"/>
</dbReference>
<evidence type="ECO:0000256" key="7">
    <source>
        <dbReference type="HAMAP-Rule" id="MF_01306"/>
    </source>
</evidence>
<dbReference type="Pfam" id="PF01479">
    <property type="entry name" value="S4"/>
    <property type="match status" value="1"/>
</dbReference>
<evidence type="ECO:0000256" key="8">
    <source>
        <dbReference type="RuleBase" id="RU003699"/>
    </source>
</evidence>
<dbReference type="KEGG" id="afx:JZ786_19765"/>
<evidence type="ECO:0000256" key="6">
    <source>
        <dbReference type="ARBA" id="ARBA00035254"/>
    </source>
</evidence>
<dbReference type="GO" id="GO:0015935">
    <property type="term" value="C:small ribosomal subunit"/>
    <property type="evidence" value="ECO:0007669"/>
    <property type="project" value="InterPro"/>
</dbReference>
<dbReference type="HAMAP" id="MF_01306_B">
    <property type="entry name" value="Ribosomal_uS4_B"/>
    <property type="match status" value="1"/>
</dbReference>